<keyword evidence="3" id="KW-1003">Cell membrane</keyword>
<proteinExistence type="inferred from homology"/>
<comment type="caution">
    <text evidence="9">The sequence shown here is derived from an EMBL/GenBank/DDBJ whole genome shotgun (WGS) entry which is preliminary data.</text>
</comment>
<feature type="transmembrane region" description="Helical" evidence="8">
    <location>
        <begin position="34"/>
        <end position="53"/>
    </location>
</feature>
<dbReference type="RefSeq" id="WP_136664720.1">
    <property type="nucleotide sequence ID" value="NZ_RFLV01000002.1"/>
</dbReference>
<name>A0A4T1ZWX5_9PSED</name>
<reference evidence="9 10" key="1">
    <citation type="submission" date="2018-10" db="EMBL/GenBank/DDBJ databases">
        <title>Pseudomonas leptonychotis sp. nov., isolated from Weddell seals in Antarctica.</title>
        <authorList>
            <person name="Novakova D."/>
            <person name="Svec P."/>
            <person name="Kralova S."/>
            <person name="Kristofova L."/>
            <person name="Zeman M."/>
            <person name="Pantucek R."/>
            <person name="Maslanova I."/>
            <person name="Sedlacek I."/>
        </authorList>
    </citation>
    <scope>NUCLEOTIDE SEQUENCE [LARGE SCALE GENOMIC DNA]</scope>
    <source>
        <strain evidence="9 10">CCM 8849</strain>
    </source>
</reference>
<evidence type="ECO:0000256" key="8">
    <source>
        <dbReference type="SAM" id="Phobius"/>
    </source>
</evidence>
<keyword evidence="6 8" id="KW-0472">Membrane</keyword>
<evidence type="ECO:0000256" key="7">
    <source>
        <dbReference type="PIRSR" id="PIRSR016502-1"/>
    </source>
</evidence>
<dbReference type="Pfam" id="PF03253">
    <property type="entry name" value="UT"/>
    <property type="match status" value="1"/>
</dbReference>
<feature type="transmembrane region" description="Helical" evidence="8">
    <location>
        <begin position="74"/>
        <end position="92"/>
    </location>
</feature>
<comment type="similarity">
    <text evidence="2">Belongs to the urea transporter family.</text>
</comment>
<keyword evidence="4 8" id="KW-0812">Transmembrane</keyword>
<feature type="transmembrane region" description="Helical" evidence="8">
    <location>
        <begin position="164"/>
        <end position="194"/>
    </location>
</feature>
<evidence type="ECO:0000256" key="3">
    <source>
        <dbReference type="ARBA" id="ARBA00022475"/>
    </source>
</evidence>
<feature type="transmembrane region" description="Helical" evidence="8">
    <location>
        <begin position="98"/>
        <end position="117"/>
    </location>
</feature>
<protein>
    <submittedName>
        <fullName evidence="9">Urea transporter</fullName>
    </submittedName>
</protein>
<feature type="transmembrane region" description="Helical" evidence="8">
    <location>
        <begin position="124"/>
        <end position="144"/>
    </location>
</feature>
<accession>A0A4T1ZWX5</accession>
<gene>
    <name evidence="9" type="ORF">D8779_12050</name>
</gene>
<keyword evidence="5 8" id="KW-1133">Transmembrane helix</keyword>
<comment type="subcellular location">
    <subcellularLocation>
        <location evidence="1">Cell membrane</location>
        <topology evidence="1">Multi-pass membrane protein</topology>
    </subcellularLocation>
</comment>
<feature type="transmembrane region" description="Helical" evidence="8">
    <location>
        <begin position="249"/>
        <end position="266"/>
    </location>
</feature>
<evidence type="ECO:0000256" key="6">
    <source>
        <dbReference type="ARBA" id="ARBA00023136"/>
    </source>
</evidence>
<dbReference type="Proteomes" id="UP000307541">
    <property type="component" value="Unassembled WGS sequence"/>
</dbReference>
<dbReference type="PANTHER" id="PTHR10464:SF4">
    <property type="entry name" value="UREA TRANSPORTER"/>
    <property type="match status" value="1"/>
</dbReference>
<dbReference type="PANTHER" id="PTHR10464">
    <property type="entry name" value="UREA TRANSPORTER"/>
    <property type="match status" value="1"/>
</dbReference>
<feature type="transmembrane region" description="Helical" evidence="8">
    <location>
        <begin position="201"/>
        <end position="218"/>
    </location>
</feature>
<evidence type="ECO:0000256" key="1">
    <source>
        <dbReference type="ARBA" id="ARBA00004651"/>
    </source>
</evidence>
<dbReference type="PIRSF" id="PIRSF016502">
    <property type="entry name" value="Urea_transporter"/>
    <property type="match status" value="1"/>
</dbReference>
<dbReference type="AlphaFoldDB" id="A0A4T1ZWX5"/>
<feature type="transmembrane region" description="Helical" evidence="8">
    <location>
        <begin position="224"/>
        <end position="242"/>
    </location>
</feature>
<organism evidence="9 10">
    <name type="scientific">Pseudomonas leptonychotis</name>
    <dbReference type="NCBI Taxonomy" id="2448482"/>
    <lineage>
        <taxon>Bacteria</taxon>
        <taxon>Pseudomonadati</taxon>
        <taxon>Pseudomonadota</taxon>
        <taxon>Gammaproteobacteria</taxon>
        <taxon>Pseudomonadales</taxon>
        <taxon>Pseudomonadaceae</taxon>
        <taxon>Pseudomonas</taxon>
    </lineage>
</organism>
<feature type="site" description="Important for channel permeability" evidence="7">
    <location>
        <position position="275"/>
    </location>
</feature>
<dbReference type="GO" id="GO:0005886">
    <property type="term" value="C:plasma membrane"/>
    <property type="evidence" value="ECO:0007669"/>
    <property type="project" value="UniProtKB-SubCell"/>
</dbReference>
<evidence type="ECO:0000256" key="2">
    <source>
        <dbReference type="ARBA" id="ARBA00005914"/>
    </source>
</evidence>
<evidence type="ECO:0000256" key="5">
    <source>
        <dbReference type="ARBA" id="ARBA00022989"/>
    </source>
</evidence>
<sequence>MSPLPLPPHALQGFRCLLNGFSQIFLQAHPGCGLLVLLAIAIGAPQLLGGALLGGLSSTLTAQRRGYAKADIELGLYGYNGVLLGLLISLQFSWSVLVPLLIVASSGLSSLLLVAWMRRMREQHWLPAFTFPFVALSWLLLWLAPALELDLHQATSSQTQVLGWFSALVAMARGLGQVIFLDQPLAGLCLLLGLFLADRRAAVWALLGSTGGLVLALYQGFEQHSALTGLYGYNAALAAIALSQVHRRLWVPVLGIALALILQPGFSALGLPALTMPFILTCWLVGASQRLLHQAAADCTPRPRNQDKGLHRPDKTP</sequence>
<dbReference type="Gene3D" id="1.10.3430.10">
    <property type="entry name" value="Ammonium transporter AmtB like domains"/>
    <property type="match status" value="1"/>
</dbReference>
<evidence type="ECO:0000256" key="4">
    <source>
        <dbReference type="ARBA" id="ARBA00022692"/>
    </source>
</evidence>
<dbReference type="GO" id="GO:0015204">
    <property type="term" value="F:urea transmembrane transporter activity"/>
    <property type="evidence" value="ECO:0007669"/>
    <property type="project" value="InterPro"/>
</dbReference>
<dbReference type="InterPro" id="IPR029020">
    <property type="entry name" value="Ammonium/urea_transptr"/>
</dbReference>
<dbReference type="OrthoDB" id="7029558at2"/>
<keyword evidence="10" id="KW-1185">Reference proteome</keyword>
<evidence type="ECO:0000313" key="9">
    <source>
        <dbReference type="EMBL" id="TIH08242.1"/>
    </source>
</evidence>
<dbReference type="EMBL" id="RFLV01000002">
    <property type="protein sequence ID" value="TIH08242.1"/>
    <property type="molecule type" value="Genomic_DNA"/>
</dbReference>
<dbReference type="InterPro" id="IPR004937">
    <property type="entry name" value="Urea_transporter"/>
</dbReference>
<evidence type="ECO:0000313" key="10">
    <source>
        <dbReference type="Proteomes" id="UP000307541"/>
    </source>
</evidence>